<dbReference type="Proteomes" id="UP001334248">
    <property type="component" value="Unassembled WGS sequence"/>
</dbReference>
<feature type="region of interest" description="Disordered" evidence="2">
    <location>
        <begin position="1"/>
        <end position="20"/>
    </location>
</feature>
<feature type="coiled-coil region" evidence="1">
    <location>
        <begin position="234"/>
        <end position="261"/>
    </location>
</feature>
<evidence type="ECO:0000256" key="2">
    <source>
        <dbReference type="SAM" id="MobiDB-lite"/>
    </source>
</evidence>
<dbReference type="RefSeq" id="XP_064733376.1">
    <property type="nucleotide sequence ID" value="XM_064870923.1"/>
</dbReference>
<dbReference type="EMBL" id="JAVHJV010000002">
    <property type="protein sequence ID" value="KAK5945286.1"/>
    <property type="molecule type" value="Genomic_DNA"/>
</dbReference>
<keyword evidence="4" id="KW-1185">Reference proteome</keyword>
<feature type="compositionally biased region" description="Low complexity" evidence="2">
    <location>
        <begin position="782"/>
        <end position="794"/>
    </location>
</feature>
<proteinExistence type="predicted"/>
<feature type="compositionally biased region" description="Low complexity" evidence="2">
    <location>
        <begin position="332"/>
        <end position="349"/>
    </location>
</feature>
<gene>
    <name evidence="3" type="ORF">PMZ80_002490</name>
</gene>
<evidence type="ECO:0008006" key="5">
    <source>
        <dbReference type="Google" id="ProtNLM"/>
    </source>
</evidence>
<feature type="region of interest" description="Disordered" evidence="2">
    <location>
        <begin position="463"/>
        <end position="583"/>
    </location>
</feature>
<feature type="coiled-coil region" evidence="1">
    <location>
        <begin position="93"/>
        <end position="172"/>
    </location>
</feature>
<feature type="region of interest" description="Disordered" evidence="2">
    <location>
        <begin position="408"/>
        <end position="430"/>
    </location>
</feature>
<feature type="compositionally biased region" description="Low complexity" evidence="2">
    <location>
        <begin position="761"/>
        <end position="775"/>
    </location>
</feature>
<feature type="compositionally biased region" description="Pro residues" evidence="2">
    <location>
        <begin position="512"/>
        <end position="539"/>
    </location>
</feature>
<evidence type="ECO:0000256" key="1">
    <source>
        <dbReference type="SAM" id="Coils"/>
    </source>
</evidence>
<feature type="region of interest" description="Disordered" evidence="2">
    <location>
        <begin position="306"/>
        <end position="352"/>
    </location>
</feature>
<name>A0ABR0RXG9_9EURO</name>
<protein>
    <recommendedName>
        <fullName evidence="5">NUDE domain-containing protein</fullName>
    </recommendedName>
</protein>
<evidence type="ECO:0000313" key="3">
    <source>
        <dbReference type="EMBL" id="KAK5945286.1"/>
    </source>
</evidence>
<accession>A0ABR0RXG9</accession>
<feature type="compositionally biased region" description="Basic residues" evidence="2">
    <location>
        <begin position="319"/>
        <end position="331"/>
    </location>
</feature>
<evidence type="ECO:0000313" key="4">
    <source>
        <dbReference type="Proteomes" id="UP001334248"/>
    </source>
</evidence>
<reference evidence="3 4" key="1">
    <citation type="journal article" date="2023" name="Res Sq">
        <title>Genomic and morphological characterization of Knufia obscura isolated from the Mars 2020 spacecraft assembly facility.</title>
        <authorList>
            <person name="Chander A.M."/>
            <person name="Teixeira M.M."/>
            <person name="Singh N.K."/>
            <person name="Williams M.P."/>
            <person name="Parker C.W."/>
            <person name="Leo P."/>
            <person name="Stajich J.E."/>
            <person name="Torok T."/>
            <person name="Tighe S."/>
            <person name="Mason C.E."/>
            <person name="Venkateswaran K."/>
        </authorList>
    </citation>
    <scope>NUCLEOTIDE SEQUENCE [LARGE SCALE GENOMIC DNA]</scope>
    <source>
        <strain evidence="3 4">CCFEE 5817</strain>
    </source>
</reference>
<organism evidence="3 4">
    <name type="scientific">Knufia obscura</name>
    <dbReference type="NCBI Taxonomy" id="1635080"/>
    <lineage>
        <taxon>Eukaryota</taxon>
        <taxon>Fungi</taxon>
        <taxon>Dikarya</taxon>
        <taxon>Ascomycota</taxon>
        <taxon>Pezizomycotina</taxon>
        <taxon>Eurotiomycetes</taxon>
        <taxon>Chaetothyriomycetidae</taxon>
        <taxon>Chaetothyriales</taxon>
        <taxon>Trichomeriaceae</taxon>
        <taxon>Knufia</taxon>
    </lineage>
</organism>
<comment type="caution">
    <text evidence="3">The sequence shown here is derived from an EMBL/GenBank/DDBJ whole genome shotgun (WGS) entry which is preliminary data.</text>
</comment>
<feature type="region of interest" description="Disordered" evidence="2">
    <location>
        <begin position="761"/>
        <end position="794"/>
    </location>
</feature>
<keyword evidence="1" id="KW-0175">Coiled coil</keyword>
<sequence length="845" mass="91990">MMADLAQQPQPHSKHKRTDSGLTFALQALLDRHEAYVRDSQAEQARLSSYVADLEHEKSSLQDANHRMLVENRGLLQKLEDLNTDFGQSGKRVKELEDLVQDCEQEIRRLNGLTRKTQELELKMLDVERECAELTKQFEDGKSETRGTIARWKQSERKVHELEQEVQKIEWAARIDREKHEEIVARVARDRALERELGLSEGRLKATAAVQNMQRGGPQKQVVSNFVRDILQDNANLQAGISELRELLQSSNDEVQNLREQVMLHQPIQEDTTPMPARQSSLHDELSFSQSLPKQVQQEVHVHHHYHTKLGAKKEKTPVRKTPRSTPRRRALMPSALSASPSTSGRSTPIMRPQRYATSSAVPLSMPQPMANRWSMQSAATASTYLSSMASSPASYYDRNSSIFDRIEREEESSRPTSPESFGISSPLPFKHWDEPEQSLSVFEEEPDGYVSLESFEATTSEAISANDSIPHIGAEGDDVLPEMGLTPKPSMSLLPIVDQNLTPRAAQPSIPTIPEPPPPPDTPPQQREPPDELVPPPTIIKQQSSPVVQHDQITPDLEPRSPPRIGSPKPKQMPDIRPSIRRSNSHDSLLSISGMDIHLAQHPRSTSSALRLLGTTTAGANKHHFAPSPASLRQPLTSASEPVASVTEYTATSRPGVDSISASMQALSGIRKETQQSQNTSGRGLIGSVGGWVSSKWGRAPTGMKSVADLRSVATTPASASATSSLSRPSITAAHFATSPTLQVAKSSGASVLSAGISSTAKSNNSSAKRSVSTNALSIPSATETSSESSMSGSVGANALFSRTPGINQSGPIPGFAAAIAAKRAPTTICPKVDAGVLKESLAE</sequence>
<dbReference type="GeneID" id="89995939"/>